<comment type="similarity">
    <text evidence="4">Belongs to the cysteine dioxygenase family.</text>
</comment>
<evidence type="ECO:0000256" key="10">
    <source>
        <dbReference type="ARBA" id="ARBA00023004"/>
    </source>
</evidence>
<dbReference type="GO" id="GO:0017172">
    <property type="term" value="F:cysteine dioxygenase activity"/>
    <property type="evidence" value="ECO:0007669"/>
    <property type="project" value="UniProtKB-EC"/>
</dbReference>
<evidence type="ECO:0000256" key="4">
    <source>
        <dbReference type="ARBA" id="ARBA00006622"/>
    </source>
</evidence>
<feature type="binding site" evidence="12">
    <location>
        <position position="172"/>
    </location>
    <ligand>
        <name>Fe cation</name>
        <dbReference type="ChEBI" id="CHEBI:24875"/>
        <note>catalytic</note>
    </ligand>
</feature>
<dbReference type="UniPathway" id="UPA00012">
    <property type="reaction ID" value="UER00537"/>
</dbReference>
<dbReference type="InterPro" id="IPR010300">
    <property type="entry name" value="CDO_1"/>
</dbReference>
<evidence type="ECO:0000256" key="1">
    <source>
        <dbReference type="ARBA" id="ARBA00000629"/>
    </source>
</evidence>
<evidence type="ECO:0000256" key="6">
    <source>
        <dbReference type="ARBA" id="ARBA00022723"/>
    </source>
</evidence>
<dbReference type="InterPro" id="IPR014710">
    <property type="entry name" value="RmlC-like_jellyroll"/>
</dbReference>
<feature type="cross-link" description="3'-(S-cysteinyl)-tyrosine (Cys-Tyr)" evidence="11">
    <location>
        <begin position="112"/>
        <end position="189"/>
    </location>
</feature>
<protein>
    <recommendedName>
        <fullName evidence="5">cysteine dioxygenase</fullName>
        <ecNumber evidence="5">1.13.11.20</ecNumber>
    </recommendedName>
</protein>
<dbReference type="InterPro" id="IPR011051">
    <property type="entry name" value="RmlC_Cupin_sf"/>
</dbReference>
<evidence type="ECO:0000256" key="5">
    <source>
        <dbReference type="ARBA" id="ARBA00013133"/>
    </source>
</evidence>
<dbReference type="FunFam" id="2.60.120.10:FF:000045">
    <property type="entry name" value="Cysteine dioxygenase 1"/>
    <property type="match status" value="1"/>
</dbReference>
<dbReference type="PANTHER" id="PTHR12918">
    <property type="entry name" value="CYSTEINE DIOXYGENASE"/>
    <property type="match status" value="1"/>
</dbReference>
<evidence type="ECO:0000256" key="11">
    <source>
        <dbReference type="PIRSR" id="PIRSR610300-50"/>
    </source>
</evidence>
<dbReference type="PANTHER" id="PTHR12918:SF1">
    <property type="entry name" value="CYSTEINE DIOXYGENASE TYPE 1"/>
    <property type="match status" value="1"/>
</dbReference>
<dbReference type="EC" id="1.13.11.20" evidence="5"/>
<dbReference type="EMBL" id="OC319319">
    <property type="protein sequence ID" value="CAD7405029.1"/>
    <property type="molecule type" value="Genomic_DNA"/>
</dbReference>
<reference evidence="13" key="1">
    <citation type="submission" date="2020-11" db="EMBL/GenBank/DDBJ databases">
        <authorList>
            <person name="Tran Van P."/>
        </authorList>
    </citation>
    <scope>NUCLEOTIDE SEQUENCE</scope>
</reference>
<feature type="binding site" evidence="12">
    <location>
        <position position="105"/>
    </location>
    <ligand>
        <name>Fe cation</name>
        <dbReference type="ChEBI" id="CHEBI:24875"/>
        <note>catalytic</note>
    </ligand>
</feature>
<evidence type="ECO:0000256" key="8">
    <source>
        <dbReference type="ARBA" id="ARBA00022964"/>
    </source>
</evidence>
<evidence type="ECO:0000256" key="3">
    <source>
        <dbReference type="ARBA" id="ARBA00004759"/>
    </source>
</evidence>
<sequence length="450" mass="50928">METERALGIGHSGSFKCSNKSARAGATVATLDELVEELNQAFQKDLVNVDYVRGLLEAYKSNPTEWKKFAKFDRYRYTRNLVAQGNGKFNLMILCWGEGHGSAIHDHADSHCFMKVLQGSLSEVRFSWPEDSPSKDDDNLQETGGTRELNEICRNSLRTNDVCYINDSLGIHRVENTSHTERAVSLHLYCPPFDTCSVFNQNTGRRSKCQVTFWSKFGDKRNRNIRLVSVKVPLSRPINHNMKYMNTIEPEIIFKCGLRHYYIVNGEINTSESFFIYKYCEMVSLTTDYNTTVNSRFYDPGNSVPLEVTTLFWGTVKNVGKEVEKFKEIGCKMSLSCNYLCERCVTSNWGGSGIKIDTTSSMPANSTRLCPPLPTRETMFSRTRLPTSRARLSFAIVISILDLVLTISIKRNNCSLTALQLKLKSSGLQIKSQASEIEDKLLALNPGWIK</sequence>
<dbReference type="AlphaFoldDB" id="A0A7R9D0T4"/>
<keyword evidence="8" id="KW-0223">Dioxygenase</keyword>
<evidence type="ECO:0000256" key="12">
    <source>
        <dbReference type="PIRSR" id="PIRSR610300-51"/>
    </source>
</evidence>
<evidence type="ECO:0000256" key="9">
    <source>
        <dbReference type="ARBA" id="ARBA00023002"/>
    </source>
</evidence>
<dbReference type="Gene3D" id="2.60.120.10">
    <property type="entry name" value="Jelly Rolls"/>
    <property type="match status" value="1"/>
</dbReference>
<accession>A0A7R9D0T4</accession>
<keyword evidence="6 12" id="KW-0479">Metal-binding</keyword>
<proteinExistence type="inferred from homology"/>
<dbReference type="GO" id="GO:0042412">
    <property type="term" value="P:taurine biosynthetic process"/>
    <property type="evidence" value="ECO:0007669"/>
    <property type="project" value="UniProtKB-UniPathway"/>
</dbReference>
<dbReference type="SUPFAM" id="SSF51182">
    <property type="entry name" value="RmlC-like cupins"/>
    <property type="match status" value="1"/>
</dbReference>
<comment type="catalytic activity">
    <reaction evidence="1">
        <text>L-cysteine + O2 = 3-sulfino-L-alanine + H(+)</text>
        <dbReference type="Rhea" id="RHEA:20441"/>
        <dbReference type="ChEBI" id="CHEBI:15378"/>
        <dbReference type="ChEBI" id="CHEBI:15379"/>
        <dbReference type="ChEBI" id="CHEBI:35235"/>
        <dbReference type="ChEBI" id="CHEBI:61085"/>
        <dbReference type="EC" id="1.13.11.20"/>
    </reaction>
</comment>
<keyword evidence="7 11" id="KW-0883">Thioether bond</keyword>
<evidence type="ECO:0000256" key="7">
    <source>
        <dbReference type="ARBA" id="ARBA00022784"/>
    </source>
</evidence>
<keyword evidence="9" id="KW-0560">Oxidoreductase</keyword>
<comment type="pathway">
    <text evidence="3">Organosulfur biosynthesis; taurine biosynthesis; hypotaurine from L-cysteine: step 1/2.</text>
</comment>
<comment type="cofactor">
    <cofactor evidence="2">
        <name>Fe cation</name>
        <dbReference type="ChEBI" id="CHEBI:24875"/>
    </cofactor>
</comment>
<feature type="binding site" evidence="12">
    <location>
        <position position="107"/>
    </location>
    <ligand>
        <name>Fe cation</name>
        <dbReference type="ChEBI" id="CHEBI:24875"/>
        <note>catalytic</note>
    </ligand>
</feature>
<dbReference type="GO" id="GO:0019448">
    <property type="term" value="P:L-cysteine catabolic process"/>
    <property type="evidence" value="ECO:0007669"/>
    <property type="project" value="TreeGrafter"/>
</dbReference>
<dbReference type="Pfam" id="PF05995">
    <property type="entry name" value="CDO_I"/>
    <property type="match status" value="1"/>
</dbReference>
<evidence type="ECO:0000313" key="13">
    <source>
        <dbReference type="EMBL" id="CAD7405029.1"/>
    </source>
</evidence>
<organism evidence="13">
    <name type="scientific">Timema cristinae</name>
    <name type="common">Walking stick</name>
    <dbReference type="NCBI Taxonomy" id="61476"/>
    <lineage>
        <taxon>Eukaryota</taxon>
        <taxon>Metazoa</taxon>
        <taxon>Ecdysozoa</taxon>
        <taxon>Arthropoda</taxon>
        <taxon>Hexapoda</taxon>
        <taxon>Insecta</taxon>
        <taxon>Pterygota</taxon>
        <taxon>Neoptera</taxon>
        <taxon>Polyneoptera</taxon>
        <taxon>Phasmatodea</taxon>
        <taxon>Timematodea</taxon>
        <taxon>Timematoidea</taxon>
        <taxon>Timematidae</taxon>
        <taxon>Timema</taxon>
    </lineage>
</organism>
<dbReference type="CDD" id="cd10548">
    <property type="entry name" value="cupin_CDO"/>
    <property type="match status" value="1"/>
</dbReference>
<evidence type="ECO:0000256" key="2">
    <source>
        <dbReference type="ARBA" id="ARBA00001962"/>
    </source>
</evidence>
<gene>
    <name evidence="13" type="ORF">TCEB3V08_LOCUS7786</name>
</gene>
<keyword evidence="10 12" id="KW-0408">Iron</keyword>
<dbReference type="GO" id="GO:0008198">
    <property type="term" value="F:ferrous iron binding"/>
    <property type="evidence" value="ECO:0007669"/>
    <property type="project" value="UniProtKB-ARBA"/>
</dbReference>
<name>A0A7R9D0T4_TIMCR</name>